<dbReference type="Gene3D" id="1.10.357.10">
    <property type="entry name" value="Tetracycline Repressor, domain 2"/>
    <property type="match status" value="1"/>
</dbReference>
<dbReference type="EMBL" id="BMDD01000011">
    <property type="protein sequence ID" value="GGH87823.1"/>
    <property type="molecule type" value="Genomic_DNA"/>
</dbReference>
<feature type="domain" description="HTH tetR-type" evidence="3">
    <location>
        <begin position="1"/>
        <end position="60"/>
    </location>
</feature>
<dbReference type="Proteomes" id="UP000605427">
    <property type="component" value="Unassembled WGS sequence"/>
</dbReference>
<protein>
    <recommendedName>
        <fullName evidence="3">HTH tetR-type domain-containing protein</fullName>
    </recommendedName>
</protein>
<dbReference type="InterPro" id="IPR001647">
    <property type="entry name" value="HTH_TetR"/>
</dbReference>
<name>A0ABQ2AAL5_9BACL</name>
<evidence type="ECO:0000313" key="5">
    <source>
        <dbReference type="Proteomes" id="UP000605427"/>
    </source>
</evidence>
<dbReference type="RefSeq" id="WP_172247879.1">
    <property type="nucleotide sequence ID" value="NZ_BMDD01000011.1"/>
</dbReference>
<proteinExistence type="predicted"/>
<keyword evidence="1 2" id="KW-0238">DNA-binding</keyword>
<organism evidence="4 5">
    <name type="scientific">Saccharibacillus endophyticus</name>
    <dbReference type="NCBI Taxonomy" id="2060666"/>
    <lineage>
        <taxon>Bacteria</taxon>
        <taxon>Bacillati</taxon>
        <taxon>Bacillota</taxon>
        <taxon>Bacilli</taxon>
        <taxon>Bacillales</taxon>
        <taxon>Paenibacillaceae</taxon>
        <taxon>Saccharibacillus</taxon>
    </lineage>
</organism>
<feature type="DNA-binding region" description="H-T-H motif" evidence="2">
    <location>
        <begin position="23"/>
        <end position="42"/>
    </location>
</feature>
<dbReference type="InterPro" id="IPR009057">
    <property type="entry name" value="Homeodomain-like_sf"/>
</dbReference>
<accession>A0ABQ2AAL5</accession>
<evidence type="ECO:0000256" key="2">
    <source>
        <dbReference type="PROSITE-ProRule" id="PRU00335"/>
    </source>
</evidence>
<gene>
    <name evidence="4" type="ORF">GCM10007362_50860</name>
</gene>
<evidence type="ECO:0000256" key="1">
    <source>
        <dbReference type="ARBA" id="ARBA00023125"/>
    </source>
</evidence>
<dbReference type="PROSITE" id="PS50977">
    <property type="entry name" value="HTH_TETR_2"/>
    <property type="match status" value="1"/>
</dbReference>
<dbReference type="Pfam" id="PF00440">
    <property type="entry name" value="TetR_N"/>
    <property type="match status" value="1"/>
</dbReference>
<comment type="caution">
    <text evidence="4">The sequence shown here is derived from an EMBL/GenBank/DDBJ whole genome shotgun (WGS) entry which is preliminary data.</text>
</comment>
<sequence length="197" mass="22505">MTGQAIMEAVEQLILEGRIHNFTIHEVAERANVSYGSVYRHYASREALLEGLRNWWLDRHMGQIPAYSGTLDGLPEWIGKMIPQVYDLLPKIRALLLIVSALRLNAKHSSTGDRDEWIRLLVEREAPGESDADLRQASYITIRQLLSMNTWVDMQERYGLDQPALIRALQTGLRAQIAFLRTEASTPAFSEKEEESR</sequence>
<evidence type="ECO:0000313" key="4">
    <source>
        <dbReference type="EMBL" id="GGH87823.1"/>
    </source>
</evidence>
<reference evidence="5" key="1">
    <citation type="journal article" date="2019" name="Int. J. Syst. Evol. Microbiol.">
        <title>The Global Catalogue of Microorganisms (GCM) 10K type strain sequencing project: providing services to taxonomists for standard genome sequencing and annotation.</title>
        <authorList>
            <consortium name="The Broad Institute Genomics Platform"/>
            <consortium name="The Broad Institute Genome Sequencing Center for Infectious Disease"/>
            <person name="Wu L."/>
            <person name="Ma J."/>
        </authorList>
    </citation>
    <scope>NUCLEOTIDE SEQUENCE [LARGE SCALE GENOMIC DNA]</scope>
    <source>
        <strain evidence="5">CCM 8702</strain>
    </source>
</reference>
<evidence type="ECO:0000259" key="3">
    <source>
        <dbReference type="PROSITE" id="PS50977"/>
    </source>
</evidence>
<dbReference type="SUPFAM" id="SSF46689">
    <property type="entry name" value="Homeodomain-like"/>
    <property type="match status" value="1"/>
</dbReference>
<keyword evidence="5" id="KW-1185">Reference proteome</keyword>
<dbReference type="PRINTS" id="PR00455">
    <property type="entry name" value="HTHTETR"/>
</dbReference>